<proteinExistence type="predicted"/>
<dbReference type="Gene3D" id="3.40.50.2300">
    <property type="match status" value="1"/>
</dbReference>
<evidence type="ECO:0000256" key="3">
    <source>
        <dbReference type="SAM" id="MobiDB-lite"/>
    </source>
</evidence>
<name>A0A813ACF1_9DINO</name>
<feature type="region of interest" description="Disordered" evidence="3">
    <location>
        <begin position="1"/>
        <end position="51"/>
    </location>
</feature>
<protein>
    <submittedName>
        <fullName evidence="5">RR5 protein</fullName>
    </submittedName>
</protein>
<comment type="caution">
    <text evidence="2">Lacks conserved residue(s) required for the propagation of feature annotation.</text>
</comment>
<dbReference type="GO" id="GO:0000160">
    <property type="term" value="P:phosphorelay signal transduction system"/>
    <property type="evidence" value="ECO:0007669"/>
    <property type="project" value="InterPro"/>
</dbReference>
<comment type="caution">
    <text evidence="5">The sequence shown here is derived from an EMBL/GenBank/DDBJ whole genome shotgun (WGS) entry which is preliminary data.</text>
</comment>
<accession>A0A813ACF1</accession>
<evidence type="ECO:0000313" key="6">
    <source>
        <dbReference type="Proteomes" id="UP000601435"/>
    </source>
</evidence>
<dbReference type="PANTHER" id="PTHR44591:SF3">
    <property type="entry name" value="RESPONSE REGULATORY DOMAIN-CONTAINING PROTEIN"/>
    <property type="match status" value="1"/>
</dbReference>
<dbReference type="SMART" id="SM00448">
    <property type="entry name" value="REC"/>
    <property type="match status" value="1"/>
</dbReference>
<dbReference type="InterPro" id="IPR001789">
    <property type="entry name" value="Sig_transdc_resp-reg_receiver"/>
</dbReference>
<sequence length="421" mass="46155">MTWSGHRAKNSSLTPFSDGRAAAGRRATPGQALMNSGTSETSQRKFPPSKAATSNVILTVDDDMVNQQVMHSLLRSSEYTMKVAVHGGEALSYLSDNPLPALVLIEVMMPGLSGPDVLRTLRQKYPVEVLPVIVMSASSDKDMITKCLKLGANDFVKKPFHPSELLARMQLQCNLARAHRRLSNDSPPVPDTTPEVDDYDVKAVGCVDARLLEGMIPVGLLETLTSASGRNPEVSPEAARQQVEEFLSNSEKIQQMTNTIEELQSSLAEERAKHGVLSESQLLLTKSHAVRQQRLQEEVKNREQRLLSFGRWRHAQKALPPSHHGGASIAKNINRLDESLMLKESRASGIIASLPEAEASVLCELLTGLREEALRLLQESSCKDQLLADASFKMQLLGMSLVQKDMQLGLSYPNACTDPAE</sequence>
<dbReference type="InterPro" id="IPR050595">
    <property type="entry name" value="Bact_response_regulator"/>
</dbReference>
<evidence type="ECO:0000313" key="5">
    <source>
        <dbReference type="EMBL" id="CAE7864268.1"/>
    </source>
</evidence>
<organism evidence="5 6">
    <name type="scientific">Symbiodinium necroappetens</name>
    <dbReference type="NCBI Taxonomy" id="1628268"/>
    <lineage>
        <taxon>Eukaryota</taxon>
        <taxon>Sar</taxon>
        <taxon>Alveolata</taxon>
        <taxon>Dinophyceae</taxon>
        <taxon>Suessiales</taxon>
        <taxon>Symbiodiniaceae</taxon>
        <taxon>Symbiodinium</taxon>
    </lineage>
</organism>
<feature type="domain" description="Response regulatory" evidence="4">
    <location>
        <begin position="56"/>
        <end position="173"/>
    </location>
</feature>
<keyword evidence="6" id="KW-1185">Reference proteome</keyword>
<evidence type="ECO:0000256" key="1">
    <source>
        <dbReference type="ARBA" id="ARBA00022553"/>
    </source>
</evidence>
<dbReference type="AlphaFoldDB" id="A0A813ACF1"/>
<dbReference type="InterPro" id="IPR011006">
    <property type="entry name" value="CheY-like_superfamily"/>
</dbReference>
<keyword evidence="1" id="KW-0597">Phosphoprotein</keyword>
<gene>
    <name evidence="5" type="primary">RR5</name>
    <name evidence="5" type="ORF">SNEC2469_LOCUS27510</name>
</gene>
<dbReference type="OrthoDB" id="60033at2759"/>
<dbReference type="EMBL" id="CAJNJA010058030">
    <property type="protein sequence ID" value="CAE7864268.1"/>
    <property type="molecule type" value="Genomic_DNA"/>
</dbReference>
<dbReference type="PANTHER" id="PTHR44591">
    <property type="entry name" value="STRESS RESPONSE REGULATOR PROTEIN 1"/>
    <property type="match status" value="1"/>
</dbReference>
<dbReference type="PROSITE" id="PS50110">
    <property type="entry name" value="RESPONSE_REGULATORY"/>
    <property type="match status" value="1"/>
</dbReference>
<dbReference type="Proteomes" id="UP000601435">
    <property type="component" value="Unassembled WGS sequence"/>
</dbReference>
<evidence type="ECO:0000256" key="2">
    <source>
        <dbReference type="PROSITE-ProRule" id="PRU00169"/>
    </source>
</evidence>
<dbReference type="Pfam" id="PF00072">
    <property type="entry name" value="Response_reg"/>
    <property type="match status" value="1"/>
</dbReference>
<dbReference type="SUPFAM" id="SSF52172">
    <property type="entry name" value="CheY-like"/>
    <property type="match status" value="1"/>
</dbReference>
<evidence type="ECO:0000259" key="4">
    <source>
        <dbReference type="PROSITE" id="PS50110"/>
    </source>
</evidence>
<reference evidence="5" key="1">
    <citation type="submission" date="2021-02" db="EMBL/GenBank/DDBJ databases">
        <authorList>
            <person name="Dougan E. K."/>
            <person name="Rhodes N."/>
            <person name="Thang M."/>
            <person name="Chan C."/>
        </authorList>
    </citation>
    <scope>NUCLEOTIDE SEQUENCE</scope>
</reference>